<evidence type="ECO:0000256" key="5">
    <source>
        <dbReference type="ARBA" id="ARBA00023239"/>
    </source>
</evidence>
<dbReference type="InterPro" id="IPR020557">
    <property type="entry name" value="Fumarate_lyase_CS"/>
</dbReference>
<comment type="similarity">
    <text evidence="6">Belongs to the lyase 1 family. Argininosuccinate lyase subfamily.</text>
</comment>
<comment type="pathway">
    <text evidence="1 6">Amino-acid biosynthesis; L-arginine biosynthesis; L-arginine from L-ornithine and carbamoyl phosphate: step 3/3.</text>
</comment>
<dbReference type="EC" id="4.3.2.1" evidence="2 6"/>
<comment type="caution">
    <text evidence="9">The sequence shown here is derived from an EMBL/GenBank/DDBJ whole genome shotgun (WGS) entry which is preliminary data.</text>
</comment>
<gene>
    <name evidence="6 9" type="primary">argH</name>
    <name evidence="9" type="ORF">GCM10009830_16090</name>
</gene>
<dbReference type="CDD" id="cd01359">
    <property type="entry name" value="Argininosuccinate_lyase"/>
    <property type="match status" value="1"/>
</dbReference>
<evidence type="ECO:0000259" key="7">
    <source>
        <dbReference type="Pfam" id="PF00206"/>
    </source>
</evidence>
<keyword evidence="4 6" id="KW-0028">Amino-acid biosynthesis</keyword>
<evidence type="ECO:0000259" key="8">
    <source>
        <dbReference type="Pfam" id="PF14698"/>
    </source>
</evidence>
<dbReference type="SUPFAM" id="SSF48557">
    <property type="entry name" value="L-aspartase-like"/>
    <property type="match status" value="1"/>
</dbReference>
<dbReference type="Gene3D" id="1.20.200.10">
    <property type="entry name" value="Fumarase/aspartase (Central domain)"/>
    <property type="match status" value="1"/>
</dbReference>
<dbReference type="Gene3D" id="1.10.275.10">
    <property type="entry name" value="Fumarase/aspartase (N-terminal domain)"/>
    <property type="match status" value="1"/>
</dbReference>
<dbReference type="InterPro" id="IPR029419">
    <property type="entry name" value="Arg_succ_lyase_C"/>
</dbReference>
<dbReference type="InterPro" id="IPR009049">
    <property type="entry name" value="Argininosuccinate_lyase"/>
</dbReference>
<dbReference type="PANTHER" id="PTHR43814">
    <property type="entry name" value="ARGININOSUCCINATE LYASE"/>
    <property type="match status" value="1"/>
</dbReference>
<evidence type="ECO:0000256" key="6">
    <source>
        <dbReference type="HAMAP-Rule" id="MF_00006"/>
    </source>
</evidence>
<evidence type="ECO:0000256" key="1">
    <source>
        <dbReference type="ARBA" id="ARBA00004941"/>
    </source>
</evidence>
<dbReference type="InterPro" id="IPR022761">
    <property type="entry name" value="Fumarate_lyase_N"/>
</dbReference>
<dbReference type="InterPro" id="IPR008948">
    <property type="entry name" value="L-Aspartase-like"/>
</dbReference>
<feature type="domain" description="Argininosuccinate lyase C-terminal" evidence="8">
    <location>
        <begin position="364"/>
        <end position="431"/>
    </location>
</feature>
<keyword evidence="10" id="KW-1185">Reference proteome</keyword>
<dbReference type="PROSITE" id="PS00163">
    <property type="entry name" value="FUMARATE_LYASES"/>
    <property type="match status" value="1"/>
</dbReference>
<proteinExistence type="inferred from homology"/>
<comment type="subcellular location">
    <subcellularLocation>
        <location evidence="6">Cytoplasm</location>
    </subcellularLocation>
</comment>
<evidence type="ECO:0000256" key="3">
    <source>
        <dbReference type="ARBA" id="ARBA00022571"/>
    </source>
</evidence>
<protein>
    <recommendedName>
        <fullName evidence="2 6">Argininosuccinate lyase</fullName>
        <shortName evidence="6">ASAL</shortName>
        <ecNumber evidence="2 6">4.3.2.1</ecNumber>
    </recommendedName>
    <alternativeName>
        <fullName evidence="6">Arginosuccinase</fullName>
    </alternativeName>
</protein>
<dbReference type="GO" id="GO:0016829">
    <property type="term" value="F:lyase activity"/>
    <property type="evidence" value="ECO:0007669"/>
    <property type="project" value="UniProtKB-KW"/>
</dbReference>
<keyword evidence="5 6" id="KW-0456">Lyase</keyword>
<dbReference type="PRINTS" id="PR00145">
    <property type="entry name" value="ARGSUCLYASE"/>
</dbReference>
<dbReference type="EMBL" id="BAAAQF010000005">
    <property type="protein sequence ID" value="GAA1670926.1"/>
    <property type="molecule type" value="Genomic_DNA"/>
</dbReference>
<dbReference type="PRINTS" id="PR00149">
    <property type="entry name" value="FUMRATELYASE"/>
</dbReference>
<dbReference type="Proteomes" id="UP001499851">
    <property type="component" value="Unassembled WGS sequence"/>
</dbReference>
<dbReference type="NCBIfam" id="TIGR00838">
    <property type="entry name" value="argH"/>
    <property type="match status" value="1"/>
</dbReference>
<dbReference type="Gene3D" id="1.10.40.30">
    <property type="entry name" value="Fumarase/aspartase (C-terminal domain)"/>
    <property type="match status" value="1"/>
</dbReference>
<keyword evidence="6" id="KW-0963">Cytoplasm</keyword>
<dbReference type="InterPro" id="IPR000362">
    <property type="entry name" value="Fumarate_lyase_fam"/>
</dbReference>
<name>A0ABN2GGL4_9ACTN</name>
<accession>A0ABN2GGL4</accession>
<evidence type="ECO:0000313" key="9">
    <source>
        <dbReference type="EMBL" id="GAA1670926.1"/>
    </source>
</evidence>
<dbReference type="PANTHER" id="PTHR43814:SF1">
    <property type="entry name" value="ARGININOSUCCINATE LYASE"/>
    <property type="match status" value="1"/>
</dbReference>
<evidence type="ECO:0000313" key="10">
    <source>
        <dbReference type="Proteomes" id="UP001499851"/>
    </source>
</evidence>
<keyword evidence="3 6" id="KW-0055">Arginine biosynthesis</keyword>
<evidence type="ECO:0000256" key="4">
    <source>
        <dbReference type="ARBA" id="ARBA00022605"/>
    </source>
</evidence>
<evidence type="ECO:0000256" key="2">
    <source>
        <dbReference type="ARBA" id="ARBA00012338"/>
    </source>
</evidence>
<comment type="catalytic activity">
    <reaction evidence="6">
        <text>2-(N(omega)-L-arginino)succinate = fumarate + L-arginine</text>
        <dbReference type="Rhea" id="RHEA:24020"/>
        <dbReference type="ChEBI" id="CHEBI:29806"/>
        <dbReference type="ChEBI" id="CHEBI:32682"/>
        <dbReference type="ChEBI" id="CHEBI:57472"/>
        <dbReference type="EC" id="4.3.2.1"/>
    </reaction>
</comment>
<sequence>MAKLWGGRFTGGPAAALEALNASIGFDWRLAPYDLKASKAHARVLNRAGLLTADELERMLSALDALGEDVASGAFTGTISDEDVHTALERGLVERLGDLGGKLRAGRSRNDQIATDLRLYCRDHARGLAADVTALVDALADQAESLVDAPAPGMTHLQHAQPVTLGHQLLAHAQGLLRDLDRLRDWDKRAAVSPLGAGALSGSSLPLDPVAVAEELGFDAPAANSMDAVSDRDFAAELLFVCSMIGVHLSRLGEEVILWSSQEFGWVTLDDAFSTGSSIMPQKKNPDVAELARGKSGRLVGNLTALLVTLKGLPFTYNKDLQEDKEPVFDSLDNLALLLPAVTGMVATMRFDTEVPRASAPKGFSLATEIADWLVRQGIPFRSAHEIAGACVAHCESRGIELHEIDDADLASISPHLDPSVKAVLDVDGALAGRTTPGSTGPKAVADQLARVRDLTASWRAWSE</sequence>
<reference evidence="9 10" key="1">
    <citation type="journal article" date="2019" name="Int. J. Syst. Evol. Microbiol.">
        <title>The Global Catalogue of Microorganisms (GCM) 10K type strain sequencing project: providing services to taxonomists for standard genome sequencing and annotation.</title>
        <authorList>
            <consortium name="The Broad Institute Genomics Platform"/>
            <consortium name="The Broad Institute Genome Sequencing Center for Infectious Disease"/>
            <person name="Wu L."/>
            <person name="Ma J."/>
        </authorList>
    </citation>
    <scope>NUCLEOTIDE SEQUENCE [LARGE SCALE GENOMIC DNA]</scope>
    <source>
        <strain evidence="9 10">JCM 16001</strain>
    </source>
</reference>
<dbReference type="HAMAP" id="MF_00006">
    <property type="entry name" value="Arg_succ_lyase"/>
    <property type="match status" value="1"/>
</dbReference>
<feature type="domain" description="Fumarate lyase N-terminal" evidence="7">
    <location>
        <begin position="7"/>
        <end position="301"/>
    </location>
</feature>
<dbReference type="InterPro" id="IPR024083">
    <property type="entry name" value="Fumarase/histidase_N"/>
</dbReference>
<dbReference type="Pfam" id="PF14698">
    <property type="entry name" value="ASL_C2"/>
    <property type="match status" value="1"/>
</dbReference>
<dbReference type="Pfam" id="PF00206">
    <property type="entry name" value="Lyase_1"/>
    <property type="match status" value="1"/>
</dbReference>
<dbReference type="RefSeq" id="WP_344484187.1">
    <property type="nucleotide sequence ID" value="NZ_BAAAQF010000005.1"/>
</dbReference>
<organism evidence="9 10">
    <name type="scientific">Glycomyces endophyticus</name>
    <dbReference type="NCBI Taxonomy" id="480996"/>
    <lineage>
        <taxon>Bacteria</taxon>
        <taxon>Bacillati</taxon>
        <taxon>Actinomycetota</taxon>
        <taxon>Actinomycetes</taxon>
        <taxon>Glycomycetales</taxon>
        <taxon>Glycomycetaceae</taxon>
        <taxon>Glycomyces</taxon>
    </lineage>
</organism>